<sequence>MLSSARLFASHLKSDLLLAKNLPWPEYLRLPRDISLKAARSQQQVRELRITIMLAIEAERQRRYNDTIREKREVISSLISTGGRTCSFNVASEFKLKKVASSMALTEVAMVYDLRHLML</sequence>
<proteinExistence type="predicted"/>
<dbReference type="Proteomes" id="UP000623467">
    <property type="component" value="Unassembled WGS sequence"/>
</dbReference>
<evidence type="ECO:0000313" key="1">
    <source>
        <dbReference type="EMBL" id="KAF7366463.1"/>
    </source>
</evidence>
<accession>A0A8H7DBY7</accession>
<reference evidence="1" key="1">
    <citation type="submission" date="2020-05" db="EMBL/GenBank/DDBJ databases">
        <title>Mycena genomes resolve the evolution of fungal bioluminescence.</title>
        <authorList>
            <person name="Tsai I.J."/>
        </authorList>
    </citation>
    <scope>NUCLEOTIDE SEQUENCE</scope>
    <source>
        <strain evidence="1">160909Yilan</strain>
    </source>
</reference>
<comment type="caution">
    <text evidence="1">The sequence shown here is derived from an EMBL/GenBank/DDBJ whole genome shotgun (WGS) entry which is preliminary data.</text>
</comment>
<organism evidence="1 2">
    <name type="scientific">Mycena sanguinolenta</name>
    <dbReference type="NCBI Taxonomy" id="230812"/>
    <lineage>
        <taxon>Eukaryota</taxon>
        <taxon>Fungi</taxon>
        <taxon>Dikarya</taxon>
        <taxon>Basidiomycota</taxon>
        <taxon>Agaricomycotina</taxon>
        <taxon>Agaricomycetes</taxon>
        <taxon>Agaricomycetidae</taxon>
        <taxon>Agaricales</taxon>
        <taxon>Marasmiineae</taxon>
        <taxon>Mycenaceae</taxon>
        <taxon>Mycena</taxon>
    </lineage>
</organism>
<dbReference type="OrthoDB" id="2955221at2759"/>
<name>A0A8H7DBY7_9AGAR</name>
<gene>
    <name evidence="1" type="ORF">MSAN_00903300</name>
</gene>
<protein>
    <submittedName>
        <fullName evidence="1">Uncharacterized protein</fullName>
    </submittedName>
</protein>
<dbReference type="AlphaFoldDB" id="A0A8H7DBY7"/>
<evidence type="ECO:0000313" key="2">
    <source>
        <dbReference type="Proteomes" id="UP000623467"/>
    </source>
</evidence>
<keyword evidence="2" id="KW-1185">Reference proteome</keyword>
<dbReference type="EMBL" id="JACAZH010000006">
    <property type="protein sequence ID" value="KAF7366463.1"/>
    <property type="molecule type" value="Genomic_DNA"/>
</dbReference>